<dbReference type="EMBL" id="SACR01000002">
    <property type="protein sequence ID" value="RVU47763.1"/>
    <property type="molecule type" value="Genomic_DNA"/>
</dbReference>
<keyword evidence="1" id="KW-1133">Transmembrane helix</keyword>
<reference evidence="2 3" key="1">
    <citation type="submission" date="2019-01" db="EMBL/GenBank/DDBJ databases">
        <authorList>
            <person name="Chen W.-M."/>
        </authorList>
    </citation>
    <scope>NUCLEOTIDE SEQUENCE [LARGE SCALE GENOMIC DNA]</scope>
    <source>
        <strain evidence="2 3">KYPY4</strain>
    </source>
</reference>
<organism evidence="2 3">
    <name type="scientific">Rubrivivax rivuli</name>
    <dbReference type="NCBI Taxonomy" id="1862385"/>
    <lineage>
        <taxon>Bacteria</taxon>
        <taxon>Pseudomonadati</taxon>
        <taxon>Pseudomonadota</taxon>
        <taxon>Betaproteobacteria</taxon>
        <taxon>Burkholderiales</taxon>
        <taxon>Sphaerotilaceae</taxon>
        <taxon>Rubrivivax</taxon>
    </lineage>
</organism>
<feature type="transmembrane region" description="Helical" evidence="1">
    <location>
        <begin position="6"/>
        <end position="26"/>
    </location>
</feature>
<keyword evidence="1" id="KW-0812">Transmembrane</keyword>
<evidence type="ECO:0000256" key="1">
    <source>
        <dbReference type="SAM" id="Phobius"/>
    </source>
</evidence>
<dbReference type="InterPro" id="IPR008407">
    <property type="entry name" value="Brnchd-chn_aa_trnsp_AzlD"/>
</dbReference>
<feature type="transmembrane region" description="Helical" evidence="1">
    <location>
        <begin position="46"/>
        <end position="64"/>
    </location>
</feature>
<accession>A0A437RLT7</accession>
<sequence>MDTFEALVAVIGLTVITVVTRGFFFLSRREIPLPDWLRQGLRYAPLAAMAAVVVPEVVMSQGQLIGTWQDARLFAVVAGAAWFWWRRGILGTILVGMAVLLPLRLGLGW</sequence>
<dbReference type="AlphaFoldDB" id="A0A437RLT7"/>
<dbReference type="Proteomes" id="UP000285575">
    <property type="component" value="Unassembled WGS sequence"/>
</dbReference>
<proteinExistence type="predicted"/>
<evidence type="ECO:0000313" key="3">
    <source>
        <dbReference type="Proteomes" id="UP000285575"/>
    </source>
</evidence>
<dbReference type="RefSeq" id="WP_128228223.1">
    <property type="nucleotide sequence ID" value="NZ_SACR01000002.1"/>
</dbReference>
<keyword evidence="1" id="KW-0472">Membrane</keyword>
<dbReference type="OrthoDB" id="515103at2"/>
<name>A0A437RLT7_9BURK</name>
<keyword evidence="3" id="KW-1185">Reference proteome</keyword>
<dbReference type="Pfam" id="PF05437">
    <property type="entry name" value="AzlD"/>
    <property type="match status" value="1"/>
</dbReference>
<feature type="transmembrane region" description="Helical" evidence="1">
    <location>
        <begin position="84"/>
        <end position="103"/>
    </location>
</feature>
<gene>
    <name evidence="2" type="ORF">EOE66_08530</name>
</gene>
<evidence type="ECO:0000313" key="2">
    <source>
        <dbReference type="EMBL" id="RVU47763.1"/>
    </source>
</evidence>
<protein>
    <submittedName>
        <fullName evidence="2">AzlD domain-containing protein</fullName>
    </submittedName>
</protein>
<comment type="caution">
    <text evidence="2">The sequence shown here is derived from an EMBL/GenBank/DDBJ whole genome shotgun (WGS) entry which is preliminary data.</text>
</comment>